<feature type="transmembrane region" description="Helical" evidence="1">
    <location>
        <begin position="47"/>
        <end position="68"/>
    </location>
</feature>
<keyword evidence="1" id="KW-1133">Transmembrane helix</keyword>
<dbReference type="AlphaFoldDB" id="A0A5B2VTP4"/>
<gene>
    <name evidence="2" type="ORF">F0L74_08630</name>
</gene>
<evidence type="ECO:0000313" key="3">
    <source>
        <dbReference type="Proteomes" id="UP000324611"/>
    </source>
</evidence>
<feature type="transmembrane region" description="Helical" evidence="1">
    <location>
        <begin position="20"/>
        <end position="41"/>
    </location>
</feature>
<protein>
    <submittedName>
        <fullName evidence="2">Uncharacterized protein</fullName>
    </submittedName>
</protein>
<dbReference type="EMBL" id="VUOC01000002">
    <property type="protein sequence ID" value="KAA2242591.1"/>
    <property type="molecule type" value="Genomic_DNA"/>
</dbReference>
<dbReference type="RefSeq" id="WP_149837463.1">
    <property type="nucleotide sequence ID" value="NZ_VUOC01000002.1"/>
</dbReference>
<reference evidence="2 3" key="2">
    <citation type="submission" date="2019-09" db="EMBL/GenBank/DDBJ databases">
        <authorList>
            <person name="Jin C."/>
        </authorList>
    </citation>
    <scope>NUCLEOTIDE SEQUENCE [LARGE SCALE GENOMIC DNA]</scope>
    <source>
        <strain evidence="2 3">BN140078</strain>
    </source>
</reference>
<accession>A0A5B2VTP4</accession>
<evidence type="ECO:0000313" key="2">
    <source>
        <dbReference type="EMBL" id="KAA2242591.1"/>
    </source>
</evidence>
<keyword evidence="1" id="KW-0472">Membrane</keyword>
<comment type="caution">
    <text evidence="2">The sequence shown here is derived from an EMBL/GenBank/DDBJ whole genome shotgun (WGS) entry which is preliminary data.</text>
</comment>
<keyword evidence="1" id="KW-0812">Transmembrane</keyword>
<proteinExistence type="predicted"/>
<feature type="transmembrane region" description="Helical" evidence="1">
    <location>
        <begin position="318"/>
        <end position="335"/>
    </location>
</feature>
<name>A0A5B2VTP4_9BACT</name>
<sequence length="417" mass="47508">MRRKVNDPNTQSQIRRYSWYVLVLSIILGFVGSFMEFWGWVTIPLEFFVSIFTTLIALSIFFSSSNYLRGRNIIEPEVEMAVRNVFSSDSFLLAVTTVLPRGNRDEENGFDYIPFMLANLEMQRTRFKKNAGMFLVTTIVLSGFFVLIAIVFSYFLLDESSIGRYKHLNNLTSQLGEVSRMEEFMKRDISTNSAFFKLNGKNLDLLQNYTGNGKENGSDVARKVSSAITVFKVTGNIDTLYAKFQEIGNVPRDKLPDEPQYYEALVESTNTVAEYINKRNGVLESLGNVLSKTTDAITTVQKELQTPESQQSEMIKRLILSAVVLTFFLAVLRYFRGLYQNNYNQMLITEQQELMIRKFYVAYKSSEGNPEARKIVLQNFITGVQEPLGAKPSSGSRSNKADNDLLKEIIQAATRKL</sequence>
<organism evidence="2 3">
    <name type="scientific">Chitinophaga agrisoli</name>
    <dbReference type="NCBI Taxonomy" id="2607653"/>
    <lineage>
        <taxon>Bacteria</taxon>
        <taxon>Pseudomonadati</taxon>
        <taxon>Bacteroidota</taxon>
        <taxon>Chitinophagia</taxon>
        <taxon>Chitinophagales</taxon>
        <taxon>Chitinophagaceae</taxon>
        <taxon>Chitinophaga</taxon>
    </lineage>
</organism>
<reference evidence="2 3" key="1">
    <citation type="submission" date="2019-09" db="EMBL/GenBank/DDBJ databases">
        <title>Chitinophaga ginsengihumi sp. nov., isolated from soil of ginseng rhizosphere.</title>
        <authorList>
            <person name="Lee J."/>
        </authorList>
    </citation>
    <scope>NUCLEOTIDE SEQUENCE [LARGE SCALE GENOMIC DNA]</scope>
    <source>
        <strain evidence="2 3">BN140078</strain>
    </source>
</reference>
<feature type="transmembrane region" description="Helical" evidence="1">
    <location>
        <begin position="132"/>
        <end position="157"/>
    </location>
</feature>
<keyword evidence="3" id="KW-1185">Reference proteome</keyword>
<dbReference type="Proteomes" id="UP000324611">
    <property type="component" value="Unassembled WGS sequence"/>
</dbReference>
<evidence type="ECO:0000256" key="1">
    <source>
        <dbReference type="SAM" id="Phobius"/>
    </source>
</evidence>